<comment type="caution">
    <text evidence="3">The sequence shown here is derived from an EMBL/GenBank/DDBJ whole genome shotgun (WGS) entry which is preliminary data.</text>
</comment>
<feature type="binding site" evidence="1">
    <location>
        <begin position="135"/>
        <end position="143"/>
    </location>
    <ligand>
        <name>ATP</name>
        <dbReference type="ChEBI" id="CHEBI:30616"/>
    </ligand>
</feature>
<evidence type="ECO:0000256" key="1">
    <source>
        <dbReference type="PIRSR" id="PIRSR006806-1"/>
    </source>
</evidence>
<dbReference type="GO" id="GO:0046872">
    <property type="term" value="F:metal ion binding"/>
    <property type="evidence" value="ECO:0007669"/>
    <property type="project" value="UniProtKB-KW"/>
</dbReference>
<proteinExistence type="inferred from homology"/>
<dbReference type="EC" id="6.3.3.2" evidence="2"/>
<dbReference type="GO" id="GO:0009396">
    <property type="term" value="P:folic acid-containing compound biosynthetic process"/>
    <property type="evidence" value="ECO:0007669"/>
    <property type="project" value="TreeGrafter"/>
</dbReference>
<comment type="catalytic activity">
    <reaction evidence="2">
        <text>(6S)-5-formyl-5,6,7,8-tetrahydrofolate + ATP = (6R)-5,10-methenyltetrahydrofolate + ADP + phosphate</text>
        <dbReference type="Rhea" id="RHEA:10488"/>
        <dbReference type="ChEBI" id="CHEBI:30616"/>
        <dbReference type="ChEBI" id="CHEBI:43474"/>
        <dbReference type="ChEBI" id="CHEBI:57455"/>
        <dbReference type="ChEBI" id="CHEBI:57457"/>
        <dbReference type="ChEBI" id="CHEBI:456216"/>
        <dbReference type="EC" id="6.3.3.2"/>
    </reaction>
</comment>
<dbReference type="InterPro" id="IPR024185">
    <property type="entry name" value="FTHF_cligase-like_sf"/>
</dbReference>
<sequence>MGMNLQNISDKKKSLRKTVIQERELTSKYKRDKFATKLANISHDYLNDGAIIAGYYPIKSELDIMPLMKNLSIIGHKVLLPCITDSKILEFRDWDINKAILSQNIYAIPEPIEGQLHIPDYVYVPALLYDKNKYRLGYGGGFYDATIDYYRKNFSTKFIGVCYPANIKNNIFHEKHDQKVDFVIDLGKKYIID</sequence>
<evidence type="ECO:0000313" key="4">
    <source>
        <dbReference type="Proteomes" id="UP000253570"/>
    </source>
</evidence>
<dbReference type="InterPro" id="IPR037171">
    <property type="entry name" value="NagB/RpiA_transferase-like"/>
</dbReference>
<dbReference type="Pfam" id="PF01812">
    <property type="entry name" value="5-FTHF_cyc-lig"/>
    <property type="match status" value="1"/>
</dbReference>
<dbReference type="EMBL" id="QOQD01000004">
    <property type="protein sequence ID" value="RCL73942.1"/>
    <property type="molecule type" value="Genomic_DNA"/>
</dbReference>
<keyword evidence="1 2" id="KW-0547">Nucleotide-binding</keyword>
<dbReference type="AlphaFoldDB" id="A0A368DQ23"/>
<keyword evidence="3" id="KW-0436">Ligase</keyword>
<reference evidence="3 4" key="1">
    <citation type="journal article" date="2018" name="Microbiome">
        <title>Fine metagenomic profile of the Mediterranean stratified and mixed water columns revealed by assembly and recruitment.</title>
        <authorList>
            <person name="Haro-Moreno J.M."/>
            <person name="Lopez-Perez M."/>
            <person name="De La Torre J.R."/>
            <person name="Picazo A."/>
            <person name="Camacho A."/>
            <person name="Rodriguez-Valera F."/>
        </authorList>
    </citation>
    <scope>NUCLEOTIDE SEQUENCE [LARGE SCALE GENOMIC DNA]</scope>
    <source>
        <strain evidence="3">MED-G57</strain>
    </source>
</reference>
<dbReference type="Gene3D" id="3.40.50.10420">
    <property type="entry name" value="NagB/RpiA/CoA transferase-like"/>
    <property type="match status" value="1"/>
</dbReference>
<keyword evidence="2" id="KW-0460">Magnesium</keyword>
<dbReference type="NCBIfam" id="TIGR02727">
    <property type="entry name" value="MTHFS_bact"/>
    <property type="match status" value="1"/>
</dbReference>
<dbReference type="Proteomes" id="UP000253570">
    <property type="component" value="Unassembled WGS sequence"/>
</dbReference>
<dbReference type="GO" id="GO:0030272">
    <property type="term" value="F:5-formyltetrahydrofolate cyclo-ligase activity"/>
    <property type="evidence" value="ECO:0007669"/>
    <property type="project" value="UniProtKB-EC"/>
</dbReference>
<accession>A0A368DQ23</accession>
<keyword evidence="2" id="KW-0479">Metal-binding</keyword>
<dbReference type="InterPro" id="IPR002698">
    <property type="entry name" value="FTHF_cligase"/>
</dbReference>
<organism evidence="3 4">
    <name type="scientific">PS1 clade bacterium</name>
    <dbReference type="NCBI Taxonomy" id="2175152"/>
    <lineage>
        <taxon>Bacteria</taxon>
        <taxon>Pseudomonadati</taxon>
        <taxon>Pseudomonadota</taxon>
        <taxon>Alphaproteobacteria</taxon>
        <taxon>PS1 clade</taxon>
    </lineage>
</organism>
<keyword evidence="1 2" id="KW-0067">ATP-binding</keyword>
<dbReference type="PIRSF" id="PIRSF006806">
    <property type="entry name" value="FTHF_cligase"/>
    <property type="match status" value="1"/>
</dbReference>
<dbReference type="PANTHER" id="PTHR23407:SF11">
    <property type="entry name" value="CHROMOSOME UNDETERMINED SCAFFOLD_24, WHOLE GENOME SHOTGUN SEQUENCE"/>
    <property type="match status" value="1"/>
</dbReference>
<comment type="cofactor">
    <cofactor evidence="2">
        <name>Mg(2+)</name>
        <dbReference type="ChEBI" id="CHEBI:18420"/>
    </cofactor>
</comment>
<feature type="binding site" evidence="1">
    <location>
        <position position="61"/>
    </location>
    <ligand>
        <name>substrate</name>
    </ligand>
</feature>
<feature type="binding site" evidence="1">
    <location>
        <begin position="12"/>
        <end position="16"/>
    </location>
    <ligand>
        <name>ATP</name>
        <dbReference type="ChEBI" id="CHEBI:30616"/>
    </ligand>
</feature>
<evidence type="ECO:0000313" key="3">
    <source>
        <dbReference type="EMBL" id="RCL73942.1"/>
    </source>
</evidence>
<dbReference type="PANTHER" id="PTHR23407">
    <property type="entry name" value="ATPASE INHIBITOR/5-FORMYLTETRAHYDROFOLATE CYCLO-LIGASE"/>
    <property type="match status" value="1"/>
</dbReference>
<name>A0A368DQ23_9PROT</name>
<gene>
    <name evidence="3" type="ORF">DBW71_02405</name>
</gene>
<dbReference type="GO" id="GO:0005524">
    <property type="term" value="F:ATP binding"/>
    <property type="evidence" value="ECO:0007669"/>
    <property type="project" value="UniProtKB-KW"/>
</dbReference>
<protein>
    <recommendedName>
        <fullName evidence="2">5-formyltetrahydrofolate cyclo-ligase</fullName>
        <ecNumber evidence="2">6.3.3.2</ecNumber>
    </recommendedName>
</protein>
<comment type="similarity">
    <text evidence="2">Belongs to the 5-formyltetrahydrofolate cyclo-ligase family.</text>
</comment>
<dbReference type="SUPFAM" id="SSF100950">
    <property type="entry name" value="NagB/RpiA/CoA transferase-like"/>
    <property type="match status" value="1"/>
</dbReference>
<dbReference type="GO" id="GO:0035999">
    <property type="term" value="P:tetrahydrofolate interconversion"/>
    <property type="evidence" value="ECO:0007669"/>
    <property type="project" value="TreeGrafter"/>
</dbReference>
<evidence type="ECO:0000256" key="2">
    <source>
        <dbReference type="RuleBase" id="RU361279"/>
    </source>
</evidence>